<name>A0A9J6QRL8_9FIRM</name>
<dbReference type="Gene3D" id="3.40.50.300">
    <property type="entry name" value="P-loop containing nucleotide triphosphate hydrolases"/>
    <property type="match status" value="1"/>
</dbReference>
<dbReference type="SMART" id="SM00382">
    <property type="entry name" value="AAA"/>
    <property type="match status" value="1"/>
</dbReference>
<dbReference type="GO" id="GO:0016887">
    <property type="term" value="F:ATP hydrolysis activity"/>
    <property type="evidence" value="ECO:0007669"/>
    <property type="project" value="InterPro"/>
</dbReference>
<dbReference type="EMBL" id="JAOSHN010000001">
    <property type="protein sequence ID" value="MCU7377147.1"/>
    <property type="molecule type" value="Genomic_DNA"/>
</dbReference>
<dbReference type="GO" id="GO:0005524">
    <property type="term" value="F:ATP binding"/>
    <property type="evidence" value="ECO:0007669"/>
    <property type="project" value="UniProtKB-KW"/>
</dbReference>
<keyword evidence="7" id="KW-1185">Reference proteome</keyword>
<dbReference type="SUPFAM" id="SSF52540">
    <property type="entry name" value="P-loop containing nucleoside triphosphate hydrolases"/>
    <property type="match status" value="1"/>
</dbReference>
<dbReference type="PANTHER" id="PTHR42711:SF5">
    <property type="entry name" value="ABC TRANSPORTER ATP-BINDING PROTEIN NATA"/>
    <property type="match status" value="1"/>
</dbReference>
<keyword evidence="4 6" id="KW-0067">ATP-binding</keyword>
<evidence type="ECO:0000256" key="2">
    <source>
        <dbReference type="ARBA" id="ARBA00022448"/>
    </source>
</evidence>
<dbReference type="InterPro" id="IPR050763">
    <property type="entry name" value="ABC_transporter_ATP-binding"/>
</dbReference>
<reference evidence="6" key="1">
    <citation type="submission" date="2022-09" db="EMBL/GenBank/DDBJ databases">
        <title>Culturomic study of gut microbiota in children with autism spectrum disorder.</title>
        <authorList>
            <person name="Efimov B.A."/>
            <person name="Chaplin A.V."/>
            <person name="Sokolova S.R."/>
            <person name="Pikina A.P."/>
            <person name="Korzhanova M."/>
            <person name="Belova V."/>
            <person name="Korostin D."/>
        </authorList>
    </citation>
    <scope>NUCLEOTIDE SEQUENCE</scope>
    <source>
        <strain evidence="6">ASD5510</strain>
    </source>
</reference>
<dbReference type="CDD" id="cd03230">
    <property type="entry name" value="ABC_DR_subfamily_A"/>
    <property type="match status" value="1"/>
</dbReference>
<feature type="domain" description="ABC transporter" evidence="5">
    <location>
        <begin position="5"/>
        <end position="217"/>
    </location>
</feature>
<accession>A0A9J6QRL8</accession>
<dbReference type="InterPro" id="IPR003593">
    <property type="entry name" value="AAA+_ATPase"/>
</dbReference>
<evidence type="ECO:0000256" key="1">
    <source>
        <dbReference type="ARBA" id="ARBA00005417"/>
    </source>
</evidence>
<proteinExistence type="inferred from homology"/>
<protein>
    <submittedName>
        <fullName evidence="6">ABC transporter ATP-binding protein</fullName>
    </submittedName>
</protein>
<evidence type="ECO:0000256" key="3">
    <source>
        <dbReference type="ARBA" id="ARBA00022741"/>
    </source>
</evidence>
<gene>
    <name evidence="6" type="ORF">OBO34_02130</name>
</gene>
<evidence type="ECO:0000259" key="5">
    <source>
        <dbReference type="PROSITE" id="PS50893"/>
    </source>
</evidence>
<dbReference type="InterPro" id="IPR003439">
    <property type="entry name" value="ABC_transporter-like_ATP-bd"/>
</dbReference>
<evidence type="ECO:0000313" key="7">
    <source>
        <dbReference type="Proteomes" id="UP001065549"/>
    </source>
</evidence>
<comment type="similarity">
    <text evidence="1">Belongs to the ABC transporter superfamily.</text>
</comment>
<dbReference type="Proteomes" id="UP001065549">
    <property type="component" value="Unassembled WGS sequence"/>
</dbReference>
<dbReference type="AlphaFoldDB" id="A0A9J6QRL8"/>
<organism evidence="6 7">
    <name type="scientific">Hominibacterium faecale</name>
    <dbReference type="NCBI Taxonomy" id="2839743"/>
    <lineage>
        <taxon>Bacteria</taxon>
        <taxon>Bacillati</taxon>
        <taxon>Bacillota</taxon>
        <taxon>Clostridia</taxon>
        <taxon>Peptostreptococcales</taxon>
        <taxon>Anaerovoracaceae</taxon>
        <taxon>Hominibacterium</taxon>
    </lineage>
</organism>
<dbReference type="Pfam" id="PF00005">
    <property type="entry name" value="ABC_tran"/>
    <property type="match status" value="1"/>
</dbReference>
<sequence>MDHAIQVENLYKSYGNDLILKDLNFHVEIGEIFGILGVNGAGKTTLLECMEGLRKYERGKVSVNGQVGIQLQSASLPACIKPMEAIHLFAKWKKTKVGPSILSALGIDELARKQYCQLSTGQKRRLHLALALIGDPDILFLDEPTAGLDVEGRIALHNQIRRLKELGKTIILASHDMAEIEALCSRIAILNHGCIAFLGTVDELTEEVGTQYNIEIITECGKDDYTVDDIGESLPAILEQYKSKSLTILDIKINRGSFQQHFIEVAKGE</sequence>
<comment type="caution">
    <text evidence="6">The sequence shown here is derived from an EMBL/GenBank/DDBJ whole genome shotgun (WGS) entry which is preliminary data.</text>
</comment>
<dbReference type="PROSITE" id="PS50893">
    <property type="entry name" value="ABC_TRANSPORTER_2"/>
    <property type="match status" value="1"/>
</dbReference>
<keyword evidence="3" id="KW-0547">Nucleotide-binding</keyword>
<dbReference type="RefSeq" id="WP_148398298.1">
    <property type="nucleotide sequence ID" value="NZ_JAOSHN010000001.1"/>
</dbReference>
<evidence type="ECO:0000313" key="6">
    <source>
        <dbReference type="EMBL" id="MCU7377147.1"/>
    </source>
</evidence>
<dbReference type="PANTHER" id="PTHR42711">
    <property type="entry name" value="ABC TRANSPORTER ATP-BINDING PROTEIN"/>
    <property type="match status" value="1"/>
</dbReference>
<dbReference type="InterPro" id="IPR027417">
    <property type="entry name" value="P-loop_NTPase"/>
</dbReference>
<keyword evidence="2" id="KW-0813">Transport</keyword>
<evidence type="ECO:0000256" key="4">
    <source>
        <dbReference type="ARBA" id="ARBA00022840"/>
    </source>
</evidence>